<feature type="transmembrane region" description="Helical" evidence="6">
    <location>
        <begin position="197"/>
        <end position="216"/>
    </location>
</feature>
<feature type="transmembrane region" description="Helical" evidence="6">
    <location>
        <begin position="164"/>
        <end position="185"/>
    </location>
</feature>
<keyword evidence="2 6" id="KW-1003">Cell membrane</keyword>
<keyword evidence="9" id="KW-1185">Reference proteome</keyword>
<dbReference type="Proteomes" id="UP000566813">
    <property type="component" value="Unassembled WGS sequence"/>
</dbReference>
<evidence type="ECO:0000313" key="8">
    <source>
        <dbReference type="EMBL" id="MBC2665076.1"/>
    </source>
</evidence>
<reference evidence="8 9" key="1">
    <citation type="submission" date="2020-08" db="EMBL/GenBank/DDBJ databases">
        <title>The genome sequence of type strain Novosphingobium flavum NBRC 111647.</title>
        <authorList>
            <person name="Liu Y."/>
        </authorList>
    </citation>
    <scope>NUCLEOTIDE SEQUENCE [LARGE SCALE GENOMIC DNA]</scope>
    <source>
        <strain evidence="8 9">NBRC 111647</strain>
    </source>
</reference>
<comment type="subcellular location">
    <subcellularLocation>
        <location evidence="1 6">Cell membrane</location>
        <topology evidence="1 6">Multi-pass membrane protein</topology>
    </subcellularLocation>
</comment>
<comment type="similarity">
    <text evidence="6">Belongs to the TVP38/TMEM64 family.</text>
</comment>
<gene>
    <name evidence="8" type="ORF">H7F51_06070</name>
</gene>
<dbReference type="GO" id="GO:0005886">
    <property type="term" value="C:plasma membrane"/>
    <property type="evidence" value="ECO:0007669"/>
    <property type="project" value="UniProtKB-SubCell"/>
</dbReference>
<accession>A0A7X1FQF0</accession>
<dbReference type="EMBL" id="JACLAW010000004">
    <property type="protein sequence ID" value="MBC2665076.1"/>
    <property type="molecule type" value="Genomic_DNA"/>
</dbReference>
<dbReference type="PANTHER" id="PTHR12677">
    <property type="entry name" value="GOLGI APPARATUS MEMBRANE PROTEIN TVP38-RELATED"/>
    <property type="match status" value="1"/>
</dbReference>
<evidence type="ECO:0000313" key="9">
    <source>
        <dbReference type="Proteomes" id="UP000566813"/>
    </source>
</evidence>
<keyword evidence="4 6" id="KW-1133">Transmembrane helix</keyword>
<name>A0A7X1FQF0_9SPHN</name>
<dbReference type="AlphaFoldDB" id="A0A7X1FQF0"/>
<protein>
    <recommendedName>
        <fullName evidence="6">TVP38/TMEM64 family membrane protein</fullName>
    </recommendedName>
</protein>
<dbReference type="PANTHER" id="PTHR12677:SF59">
    <property type="entry name" value="GOLGI APPARATUS MEMBRANE PROTEIN TVP38-RELATED"/>
    <property type="match status" value="1"/>
</dbReference>
<evidence type="ECO:0000256" key="6">
    <source>
        <dbReference type="RuleBase" id="RU366058"/>
    </source>
</evidence>
<dbReference type="RefSeq" id="WP_185663347.1">
    <property type="nucleotide sequence ID" value="NZ_JACLAW010000004.1"/>
</dbReference>
<sequence>MKLLLRLAGLIAVAVLAGGAMLARLPRSSGLSASFVTLTEQLQAAMTANWLAFALGQVLIAASGVLPASMLAMVAGASFGFGWGLAISIACTMFGGWVAFALSRTVLRGWVQNWIRRSPLADRFDNAISEESWRFVLLLRISPVMPFALTSYGLGLTRIGQRDFLLGTLASLPALVGYVAMGALGRMGMAMIGSPTSPLGFLMIALGLGAVAYALLRVKAVLQRVAEA</sequence>
<keyword evidence="3 6" id="KW-0812">Transmembrane</keyword>
<evidence type="ECO:0000259" key="7">
    <source>
        <dbReference type="Pfam" id="PF09335"/>
    </source>
</evidence>
<keyword evidence="5 6" id="KW-0472">Membrane</keyword>
<evidence type="ECO:0000256" key="2">
    <source>
        <dbReference type="ARBA" id="ARBA00022475"/>
    </source>
</evidence>
<feature type="transmembrane region" description="Helical" evidence="6">
    <location>
        <begin position="133"/>
        <end position="152"/>
    </location>
</feature>
<proteinExistence type="inferred from homology"/>
<evidence type="ECO:0000256" key="1">
    <source>
        <dbReference type="ARBA" id="ARBA00004651"/>
    </source>
</evidence>
<dbReference type="InterPro" id="IPR032816">
    <property type="entry name" value="VTT_dom"/>
</dbReference>
<feature type="domain" description="VTT" evidence="7">
    <location>
        <begin position="66"/>
        <end position="183"/>
    </location>
</feature>
<organism evidence="8 9">
    <name type="scientific">Novosphingobium flavum</name>
    <dbReference type="NCBI Taxonomy" id="1778672"/>
    <lineage>
        <taxon>Bacteria</taxon>
        <taxon>Pseudomonadati</taxon>
        <taxon>Pseudomonadota</taxon>
        <taxon>Alphaproteobacteria</taxon>
        <taxon>Sphingomonadales</taxon>
        <taxon>Sphingomonadaceae</taxon>
        <taxon>Novosphingobium</taxon>
    </lineage>
</organism>
<evidence type="ECO:0000256" key="5">
    <source>
        <dbReference type="ARBA" id="ARBA00023136"/>
    </source>
</evidence>
<dbReference type="Pfam" id="PF09335">
    <property type="entry name" value="VTT_dom"/>
    <property type="match status" value="1"/>
</dbReference>
<feature type="transmembrane region" description="Helical" evidence="6">
    <location>
        <begin position="81"/>
        <end position="102"/>
    </location>
</feature>
<dbReference type="InterPro" id="IPR015414">
    <property type="entry name" value="TMEM64"/>
</dbReference>
<comment type="caution">
    <text evidence="8">The sequence shown here is derived from an EMBL/GenBank/DDBJ whole genome shotgun (WGS) entry which is preliminary data.</text>
</comment>
<evidence type="ECO:0000256" key="4">
    <source>
        <dbReference type="ARBA" id="ARBA00022989"/>
    </source>
</evidence>
<feature type="transmembrane region" description="Helical" evidence="6">
    <location>
        <begin position="50"/>
        <end position="74"/>
    </location>
</feature>
<evidence type="ECO:0000256" key="3">
    <source>
        <dbReference type="ARBA" id="ARBA00022692"/>
    </source>
</evidence>